<proteinExistence type="predicted"/>
<name>A0ABS5IZM3_9BACT</name>
<reference evidence="2 3" key="1">
    <citation type="submission" date="2021-04" db="EMBL/GenBank/DDBJ databases">
        <title>Chitinophaga sp. nov., isolated from the rhizosphere soil.</title>
        <authorList>
            <person name="He S."/>
        </authorList>
    </citation>
    <scope>NUCLEOTIDE SEQUENCE [LARGE SCALE GENOMIC DNA]</scope>
    <source>
        <strain evidence="2 3">2R12</strain>
    </source>
</reference>
<organism evidence="2 3">
    <name type="scientific">Chitinophaga hostae</name>
    <dbReference type="NCBI Taxonomy" id="2831022"/>
    <lineage>
        <taxon>Bacteria</taxon>
        <taxon>Pseudomonadati</taxon>
        <taxon>Bacteroidota</taxon>
        <taxon>Chitinophagia</taxon>
        <taxon>Chitinophagales</taxon>
        <taxon>Chitinophagaceae</taxon>
        <taxon>Chitinophaga</taxon>
    </lineage>
</organism>
<dbReference type="RefSeq" id="WP_211973417.1">
    <property type="nucleotide sequence ID" value="NZ_CBFHAM010000007.1"/>
</dbReference>
<dbReference type="PROSITE" id="PS51257">
    <property type="entry name" value="PROKAR_LIPOPROTEIN"/>
    <property type="match status" value="1"/>
</dbReference>
<keyword evidence="1" id="KW-0732">Signal</keyword>
<evidence type="ECO:0008006" key="4">
    <source>
        <dbReference type="Google" id="ProtNLM"/>
    </source>
</evidence>
<sequence>MKYQKLPVFFLYLFFACAACNKDEIIAEKAVHVVINGYNGSDDKLQVNIDTTRYEETSSNAKSLLQPASLVGFNAVYTYRPGSGEQVLTIKNPLTDSIVYSSPLPASGTKMLINFLYIDGKIQELHPPAANASTNKLGFYVRYQGNEAPFDISLYRRDAATGMEYRHYLAKNVRPGNWIYIDYVPVENFINKNDVNNSTVYFTKAGTVDQWAFLDDETQSKLSVQGLGFPKEDEKGLVQPYFIIPRGWELGFSRLFFYPDKK</sequence>
<gene>
    <name evidence="2" type="ORF">KE626_13435</name>
</gene>
<feature type="chain" id="PRO_5046898008" description="NigD-like protein" evidence="1">
    <location>
        <begin position="19"/>
        <end position="262"/>
    </location>
</feature>
<accession>A0ABS5IZM3</accession>
<comment type="caution">
    <text evidence="2">The sequence shown here is derived from an EMBL/GenBank/DDBJ whole genome shotgun (WGS) entry which is preliminary data.</text>
</comment>
<feature type="signal peptide" evidence="1">
    <location>
        <begin position="1"/>
        <end position="18"/>
    </location>
</feature>
<evidence type="ECO:0000313" key="3">
    <source>
        <dbReference type="Proteomes" id="UP000676386"/>
    </source>
</evidence>
<evidence type="ECO:0000313" key="2">
    <source>
        <dbReference type="EMBL" id="MBS0028315.1"/>
    </source>
</evidence>
<evidence type="ECO:0000256" key="1">
    <source>
        <dbReference type="SAM" id="SignalP"/>
    </source>
</evidence>
<dbReference type="EMBL" id="JAGTXB010000005">
    <property type="protein sequence ID" value="MBS0028315.1"/>
    <property type="molecule type" value="Genomic_DNA"/>
</dbReference>
<dbReference type="Proteomes" id="UP000676386">
    <property type="component" value="Unassembled WGS sequence"/>
</dbReference>
<protein>
    <recommendedName>
        <fullName evidence="4">NigD-like protein</fullName>
    </recommendedName>
</protein>
<keyword evidence="3" id="KW-1185">Reference proteome</keyword>